<name>A0ABV6YRV6_UNCC1</name>
<reference evidence="1 2" key="1">
    <citation type="submission" date="2024-09" db="EMBL/GenBank/DDBJ databases">
        <title>Laminarin stimulates single cell rates of sulfate reduction while oxygen inhibits transcriptomic activity in coastal marine sediment.</title>
        <authorList>
            <person name="Lindsay M."/>
            <person name="Orcutt B."/>
            <person name="Emerson D."/>
            <person name="Stepanauskas R."/>
            <person name="D'Angelo T."/>
        </authorList>
    </citation>
    <scope>NUCLEOTIDE SEQUENCE [LARGE SCALE GENOMIC DNA]</scope>
    <source>
        <strain evidence="1">SAG AM-311-K15</strain>
    </source>
</reference>
<comment type="caution">
    <text evidence="1">The sequence shown here is derived from an EMBL/GenBank/DDBJ whole genome shotgun (WGS) entry which is preliminary data.</text>
</comment>
<evidence type="ECO:0000313" key="1">
    <source>
        <dbReference type="EMBL" id="MFC1848935.1"/>
    </source>
</evidence>
<evidence type="ECO:0000313" key="2">
    <source>
        <dbReference type="Proteomes" id="UP001594351"/>
    </source>
</evidence>
<dbReference type="Gene3D" id="2.60.40.1120">
    <property type="entry name" value="Carboxypeptidase-like, regulatory domain"/>
    <property type="match status" value="1"/>
</dbReference>
<keyword evidence="1" id="KW-0176">Collagen</keyword>
<dbReference type="EMBL" id="JBHPBY010000013">
    <property type="protein sequence ID" value="MFC1848935.1"/>
    <property type="molecule type" value="Genomic_DNA"/>
</dbReference>
<accession>A0ABV6YRV6</accession>
<dbReference type="Proteomes" id="UP001594351">
    <property type="component" value="Unassembled WGS sequence"/>
</dbReference>
<proteinExistence type="predicted"/>
<dbReference type="SUPFAM" id="SSF49478">
    <property type="entry name" value="Cna protein B-type domain"/>
    <property type="match status" value="1"/>
</dbReference>
<organism evidence="1 2">
    <name type="scientific">candidate division CSSED10-310 bacterium</name>
    <dbReference type="NCBI Taxonomy" id="2855610"/>
    <lineage>
        <taxon>Bacteria</taxon>
        <taxon>Bacteria division CSSED10-310</taxon>
    </lineage>
</organism>
<protein>
    <submittedName>
        <fullName evidence="1">Collagen binding domain-containing protein</fullName>
    </submittedName>
</protein>
<gene>
    <name evidence="1" type="ORF">ACFL27_01890</name>
</gene>
<keyword evidence="2" id="KW-1185">Reference proteome</keyword>
<sequence>MNYIVKFYKTFIIILIILVSNSRISDAKMYMSISGRIVDIDTMQGLSNAVLDIQGRNALKGFTTKSNNLGYFTIKNLPEGEYAISARTLLRSLPSGYVFADNKFFKKPILLKKGLNIRDLNIFVRKGASISGLIFEEDGVTPLSHIELRYNLYPADYPVNRLVRTDSNGFYRIEGIDSLSPNKFFWK</sequence>